<dbReference type="AlphaFoldDB" id="A0A1V1P2C7"/>
<accession>A0A1V1P2C7</accession>
<protein>
    <recommendedName>
        <fullName evidence="2">Late embryogenesis abundant protein LEA-2 subgroup domain-containing protein</fullName>
    </recommendedName>
</protein>
<name>A0A1V1P2C7_9BACT</name>
<comment type="caution">
    <text evidence="3">The sequence shown here is derived from an EMBL/GenBank/DDBJ whole genome shotgun (WGS) entry which is preliminary data.</text>
</comment>
<dbReference type="SUPFAM" id="SSF117070">
    <property type="entry name" value="LEA14-like"/>
    <property type="match status" value="1"/>
</dbReference>
<dbReference type="Proteomes" id="UP000189670">
    <property type="component" value="Unassembled WGS sequence"/>
</dbReference>
<feature type="transmembrane region" description="Helical" evidence="1">
    <location>
        <begin position="159"/>
        <end position="178"/>
    </location>
</feature>
<reference evidence="4" key="1">
    <citation type="submission" date="2012-11" db="EMBL/GenBank/DDBJ databases">
        <authorList>
            <person name="Lucero-Rivera Y.E."/>
            <person name="Tovar-Ramirez D."/>
        </authorList>
    </citation>
    <scope>NUCLEOTIDE SEQUENCE [LARGE SCALE GENOMIC DNA]</scope>
    <source>
        <strain evidence="4">Araruama</strain>
    </source>
</reference>
<gene>
    <name evidence="3" type="ORF">OMM_04279</name>
</gene>
<keyword evidence="1" id="KW-0472">Membrane</keyword>
<organism evidence="3 4">
    <name type="scientific">Candidatus Magnetoglobus multicellularis str. Araruama</name>
    <dbReference type="NCBI Taxonomy" id="890399"/>
    <lineage>
        <taxon>Bacteria</taxon>
        <taxon>Pseudomonadati</taxon>
        <taxon>Thermodesulfobacteriota</taxon>
        <taxon>Desulfobacteria</taxon>
        <taxon>Desulfobacterales</taxon>
        <taxon>Desulfobacteraceae</taxon>
        <taxon>Candidatus Magnetoglobus</taxon>
    </lineage>
</organism>
<keyword evidence="1" id="KW-1133">Transmembrane helix</keyword>
<evidence type="ECO:0000313" key="4">
    <source>
        <dbReference type="Proteomes" id="UP000189670"/>
    </source>
</evidence>
<dbReference type="Pfam" id="PF03168">
    <property type="entry name" value="LEA_2"/>
    <property type="match status" value="1"/>
</dbReference>
<dbReference type="EMBL" id="ATBP01000797">
    <property type="protein sequence ID" value="ETR68916.1"/>
    <property type="molecule type" value="Genomic_DNA"/>
</dbReference>
<proteinExistence type="predicted"/>
<dbReference type="InterPro" id="IPR004864">
    <property type="entry name" value="LEA_2"/>
</dbReference>
<feature type="transmembrane region" description="Helical" evidence="1">
    <location>
        <begin position="88"/>
        <end position="110"/>
    </location>
</feature>
<keyword evidence="1" id="KW-0812">Transmembrane</keyword>
<sequence length="312" mass="36059">MYWFINSLFACCFYFSSQLFGGIFTSFLISVFHFLISFSIMTVFIVKRKQTLARNEKFVYWLGSQILLYLLINFWHNINYIPYNKIEIYMSVIFWTWALVGLIMMIVGKIKNIKIEREKMNKICPSCKQIYSNETQFCTKNGKKLSSYNPEIKSETLKLSVISPIVIIIIILFMINLIPHAMKWTASNCDVTLAGISFPDNEATKDAIKEIFNAFSDIFSEQPAQTKNDPANKEKSSNDIILHLTVQNNNPLPIHILGLNFNLTINDNRFGSAIYNKHFQINSWEIKTIQLPLSVSLTSMFTSTGDIFFHKN</sequence>
<evidence type="ECO:0000313" key="3">
    <source>
        <dbReference type="EMBL" id="ETR68916.1"/>
    </source>
</evidence>
<feature type="transmembrane region" description="Helical" evidence="1">
    <location>
        <begin position="58"/>
        <end position="76"/>
    </location>
</feature>
<evidence type="ECO:0000259" key="2">
    <source>
        <dbReference type="Pfam" id="PF03168"/>
    </source>
</evidence>
<feature type="domain" description="Late embryogenesis abundant protein LEA-2 subgroup" evidence="2">
    <location>
        <begin position="243"/>
        <end position="301"/>
    </location>
</feature>
<dbReference type="Gene3D" id="2.60.40.1820">
    <property type="match status" value="1"/>
</dbReference>
<feature type="transmembrane region" description="Helical" evidence="1">
    <location>
        <begin position="23"/>
        <end position="46"/>
    </location>
</feature>
<evidence type="ECO:0000256" key="1">
    <source>
        <dbReference type="SAM" id="Phobius"/>
    </source>
</evidence>